<keyword evidence="4 8" id="KW-0493">Microtubule</keyword>
<evidence type="ECO:0000256" key="5">
    <source>
        <dbReference type="ARBA" id="ARBA00023017"/>
    </source>
</evidence>
<keyword evidence="7 8" id="KW-0206">Cytoskeleton</keyword>
<reference evidence="9 10" key="1">
    <citation type="journal article" date="2020" name="G3 (Bethesda)">
        <title>Improved Reference Genome for Cyclotella cryptica CCMP332, a Model for Cell Wall Morphogenesis, Salinity Adaptation, and Lipid Production in Diatoms (Bacillariophyta).</title>
        <authorList>
            <person name="Roberts W.R."/>
            <person name="Downey K.M."/>
            <person name="Ruck E.C."/>
            <person name="Traller J.C."/>
            <person name="Alverson A.J."/>
        </authorList>
    </citation>
    <scope>NUCLEOTIDE SEQUENCE [LARGE SCALE GENOMIC DNA]</scope>
    <source>
        <strain evidence="9 10">CCMP332</strain>
    </source>
</reference>
<dbReference type="InterPro" id="IPR001372">
    <property type="entry name" value="Dynein_light_chain_typ-1/2"/>
</dbReference>
<dbReference type="Gene3D" id="3.30.740.10">
    <property type="entry name" value="Protein Inhibitor Of Neuronal Nitric Oxide Synthase"/>
    <property type="match status" value="1"/>
</dbReference>
<dbReference type="PROSITE" id="PS01239">
    <property type="entry name" value="DYNEIN_LIGHT_1"/>
    <property type="match status" value="1"/>
</dbReference>
<dbReference type="SUPFAM" id="SSF54648">
    <property type="entry name" value="DLC"/>
    <property type="match status" value="1"/>
</dbReference>
<dbReference type="SMART" id="SM01375">
    <property type="entry name" value="Dynein_light"/>
    <property type="match status" value="1"/>
</dbReference>
<dbReference type="InterPro" id="IPR037177">
    <property type="entry name" value="DLC_sf"/>
</dbReference>
<proteinExistence type="inferred from homology"/>
<dbReference type="GO" id="GO:0005874">
    <property type="term" value="C:microtubule"/>
    <property type="evidence" value="ECO:0007669"/>
    <property type="project" value="UniProtKB-KW"/>
</dbReference>
<dbReference type="AlphaFoldDB" id="A0ABD3NYX9"/>
<comment type="subcellular location">
    <subcellularLocation>
        <location evidence="1 8">Cytoplasm</location>
        <location evidence="1 8">Cytoskeleton</location>
    </subcellularLocation>
</comment>
<organism evidence="9 10">
    <name type="scientific">Cyclotella cryptica</name>
    <dbReference type="NCBI Taxonomy" id="29204"/>
    <lineage>
        <taxon>Eukaryota</taxon>
        <taxon>Sar</taxon>
        <taxon>Stramenopiles</taxon>
        <taxon>Ochrophyta</taxon>
        <taxon>Bacillariophyta</taxon>
        <taxon>Coscinodiscophyceae</taxon>
        <taxon>Thalassiosirophycidae</taxon>
        <taxon>Stephanodiscales</taxon>
        <taxon>Stephanodiscaceae</taxon>
        <taxon>Cyclotella</taxon>
    </lineage>
</organism>
<keyword evidence="5 8" id="KW-0243">Dynein</keyword>
<comment type="similarity">
    <text evidence="2 8">Belongs to the dynein light chain family.</text>
</comment>
<evidence type="ECO:0000256" key="8">
    <source>
        <dbReference type="RuleBase" id="RU365010"/>
    </source>
</evidence>
<gene>
    <name evidence="9" type="ORF">HJC23_008066</name>
</gene>
<dbReference type="PANTHER" id="PTHR11886:SF35">
    <property type="entry name" value="DYNEIN LIGHT CHAIN"/>
    <property type="match status" value="1"/>
</dbReference>
<dbReference type="GO" id="GO:0030286">
    <property type="term" value="C:dynein complex"/>
    <property type="evidence" value="ECO:0007669"/>
    <property type="project" value="UniProtKB-KW"/>
</dbReference>
<evidence type="ECO:0000256" key="3">
    <source>
        <dbReference type="ARBA" id="ARBA00022490"/>
    </source>
</evidence>
<dbReference type="InterPro" id="IPR019763">
    <property type="entry name" value="Dynein_light_1/2_CS"/>
</dbReference>
<keyword evidence="6 8" id="KW-0505">Motor protein</keyword>
<dbReference type="Proteomes" id="UP001516023">
    <property type="component" value="Unassembled WGS sequence"/>
</dbReference>
<dbReference type="EMBL" id="JABMIG020000325">
    <property type="protein sequence ID" value="KAL3781164.1"/>
    <property type="molecule type" value="Genomic_DNA"/>
</dbReference>
<keyword evidence="10" id="KW-1185">Reference proteome</keyword>
<protein>
    <recommendedName>
        <fullName evidence="8">Dynein light chain</fullName>
    </recommendedName>
</protein>
<evidence type="ECO:0000256" key="2">
    <source>
        <dbReference type="ARBA" id="ARBA00010156"/>
    </source>
</evidence>
<evidence type="ECO:0000256" key="4">
    <source>
        <dbReference type="ARBA" id="ARBA00022701"/>
    </source>
</evidence>
<keyword evidence="3 8" id="KW-0963">Cytoplasm</keyword>
<comment type="caution">
    <text evidence="9">The sequence shown here is derived from an EMBL/GenBank/DDBJ whole genome shotgun (WGS) entry which is preliminary data.</text>
</comment>
<evidence type="ECO:0000313" key="9">
    <source>
        <dbReference type="EMBL" id="KAL3781164.1"/>
    </source>
</evidence>
<dbReference type="PANTHER" id="PTHR11886">
    <property type="entry name" value="DYNEIN LIGHT CHAIN"/>
    <property type="match status" value="1"/>
</dbReference>
<evidence type="ECO:0000256" key="1">
    <source>
        <dbReference type="ARBA" id="ARBA00004245"/>
    </source>
</evidence>
<evidence type="ECO:0000313" key="10">
    <source>
        <dbReference type="Proteomes" id="UP001516023"/>
    </source>
</evidence>
<evidence type="ECO:0000256" key="7">
    <source>
        <dbReference type="ARBA" id="ARBA00023212"/>
    </source>
</evidence>
<evidence type="ECO:0000256" key="6">
    <source>
        <dbReference type="ARBA" id="ARBA00023175"/>
    </source>
</evidence>
<accession>A0ABD3NYX9</accession>
<dbReference type="Pfam" id="PF01221">
    <property type="entry name" value="Dynein_light"/>
    <property type="match status" value="1"/>
</dbReference>
<sequence>MSERIPEWQSIFGAKVKSPIDLPDDILKDAVTFATEALSKCPSDDDEANNRAIRQIKEHMDEMWSPNWHVICGRNFGSLVTHEAKRFVYFYAFDRAIMIYKS</sequence>
<name>A0ABD3NYX9_9STRA</name>